<feature type="chain" id="PRO_5040220953" description="dipeptidyl-peptidase IV" evidence="15">
    <location>
        <begin position="24"/>
        <end position="775"/>
    </location>
</feature>
<dbReference type="GO" id="GO:0006508">
    <property type="term" value="P:proteolysis"/>
    <property type="evidence" value="ECO:0007669"/>
    <property type="project" value="UniProtKB-KW"/>
</dbReference>
<feature type="domain" description="Dipeptidylpeptidase IV N-terminal" evidence="17">
    <location>
        <begin position="107"/>
        <end position="460"/>
    </location>
</feature>
<gene>
    <name evidence="18" type="ORF">HYALB_00013810</name>
</gene>
<proteinExistence type="inferred from homology"/>
<dbReference type="Gene3D" id="2.140.10.30">
    <property type="entry name" value="Dipeptidylpeptidase IV, N-terminal domain"/>
    <property type="match status" value="1"/>
</dbReference>
<dbReference type="SUPFAM" id="SSF53474">
    <property type="entry name" value="alpha/beta-Hydrolases"/>
    <property type="match status" value="1"/>
</dbReference>
<evidence type="ECO:0000256" key="8">
    <source>
        <dbReference type="ARBA" id="ARBA00022729"/>
    </source>
</evidence>
<keyword evidence="10" id="KW-0720">Serine protease</keyword>
<dbReference type="Pfam" id="PF00930">
    <property type="entry name" value="DPPIV_N"/>
    <property type="match status" value="1"/>
</dbReference>
<dbReference type="InterPro" id="IPR029058">
    <property type="entry name" value="AB_hydrolase_fold"/>
</dbReference>
<dbReference type="GO" id="GO:0005576">
    <property type="term" value="C:extracellular region"/>
    <property type="evidence" value="ECO:0007669"/>
    <property type="project" value="UniProtKB-SubCell"/>
</dbReference>
<dbReference type="EC" id="3.4.14.5" evidence="4"/>
<evidence type="ECO:0000313" key="19">
    <source>
        <dbReference type="Proteomes" id="UP000701801"/>
    </source>
</evidence>
<evidence type="ECO:0000256" key="5">
    <source>
        <dbReference type="ARBA" id="ARBA00022438"/>
    </source>
</evidence>
<reference evidence="18" key="1">
    <citation type="submission" date="2021-07" db="EMBL/GenBank/DDBJ databases">
        <authorList>
            <person name="Durling M."/>
        </authorList>
    </citation>
    <scope>NUCLEOTIDE SEQUENCE</scope>
</reference>
<evidence type="ECO:0000256" key="15">
    <source>
        <dbReference type="SAM" id="SignalP"/>
    </source>
</evidence>
<comment type="function">
    <text evidence="14">Extracellular dipeptidyl-peptidase which removes N-terminal dipeptides sequentially from polypeptides having unsubstituted N-termini provided that the penultimate residue is proline. Contributes to pathogenicity.</text>
</comment>
<keyword evidence="8 15" id="KW-0732">Signal</keyword>
<dbReference type="InterPro" id="IPR002471">
    <property type="entry name" value="Pept_S9_AS"/>
</dbReference>
<evidence type="ECO:0000256" key="10">
    <source>
        <dbReference type="ARBA" id="ARBA00022825"/>
    </source>
</evidence>
<keyword evidence="5" id="KW-0031">Aminopeptidase</keyword>
<keyword evidence="12" id="KW-0325">Glycoprotein</keyword>
<keyword evidence="11" id="KW-0843">Virulence</keyword>
<evidence type="ECO:0000256" key="11">
    <source>
        <dbReference type="ARBA" id="ARBA00023026"/>
    </source>
</evidence>
<dbReference type="PROSITE" id="PS00708">
    <property type="entry name" value="PRO_ENDOPEP_SER"/>
    <property type="match status" value="1"/>
</dbReference>
<evidence type="ECO:0000256" key="2">
    <source>
        <dbReference type="ARBA" id="ARBA00004613"/>
    </source>
</evidence>
<dbReference type="Proteomes" id="UP000701801">
    <property type="component" value="Unassembled WGS sequence"/>
</dbReference>
<evidence type="ECO:0000256" key="6">
    <source>
        <dbReference type="ARBA" id="ARBA00022525"/>
    </source>
</evidence>
<evidence type="ECO:0000256" key="13">
    <source>
        <dbReference type="ARBA" id="ARBA00030567"/>
    </source>
</evidence>
<dbReference type="AlphaFoldDB" id="A0A9N9M0D3"/>
<dbReference type="EMBL" id="CAJVRM010000535">
    <property type="protein sequence ID" value="CAG8981896.1"/>
    <property type="molecule type" value="Genomic_DNA"/>
</dbReference>
<evidence type="ECO:0000256" key="1">
    <source>
        <dbReference type="ARBA" id="ARBA00001257"/>
    </source>
</evidence>
<evidence type="ECO:0000313" key="18">
    <source>
        <dbReference type="EMBL" id="CAG8981896.1"/>
    </source>
</evidence>
<dbReference type="OrthoDB" id="16520at2759"/>
<dbReference type="GO" id="GO:0005886">
    <property type="term" value="C:plasma membrane"/>
    <property type="evidence" value="ECO:0007669"/>
    <property type="project" value="TreeGrafter"/>
</dbReference>
<sequence length="775" mass="86391">MLLTDSFIQIGSVAFALFSIVVSAPAPTRRADKKVVTFNDTVSGRFGVQRTTLQWTSQGADGSYVDLNSTTGDLLISNIITQNSTVLVKASDVAEAARNPYDYSIQPNGQNVLFTVKYKKQYRHSFFADYYIFNVADKTTTPLAADQAQDIQYAGWSPVGDTIAYVRGNNLFIWQNGTTTQITKDGGPDVFNAVPDWVYEEEIFGDYKTLWFSPDGEYVAYLRFDETGVPTYTIPYYMAGGDVAPPYPEDLDIRYPKVGEKNPTVSVNLLSLSNLAAGPSKVEFESFAEDDLIIGEVAWVTDEHSHFIFRTFNRVQDQEKHIVVDTATLAASAVRERDARPGWIENNMAIQYVGDGTYLDLSDESGWLHIYLHSINGSTPTAITSGEWEVTAILNINAASKTVVYQSTERDSTERHVYSVSFDGTGKKALVDDTVDGHWTASFSSGGGFYILSYNGPEIPHQELYSSNSTSTAIRTLNDNARLASRLAEYTLPNTTWTTIDHPDGYSLNVIERLPPNFDPSKKYPLVFDPYGGPGSQETAKTFKQVDFSAYLSSDPELEYVVVTVDNRGTGYKGRDFRMPVAQQLGKLEAQDQVFAAKEWAKKSYIDAEHIAIMGWSYGGYLSSKVIELDSGIFSFAVITAPVSDWRFYDSMYTERYMKNLTTTDSTNGTGAYYETSVHNSAGFKNVRGGVIIQHGTGDDNVHFQHSAVLVDTLTRGGVGPTKMNVQFFPDSDHSIRFHGANTLVYKQMARYLWLERNRKPEESSLVHQFTKREN</sequence>
<accession>A0A9N9M0D3</accession>
<evidence type="ECO:0000256" key="7">
    <source>
        <dbReference type="ARBA" id="ARBA00022670"/>
    </source>
</evidence>
<comment type="catalytic activity">
    <reaction evidence="1">
        <text>Release of an N-terminal dipeptide, Xaa-Yaa-|-Zaa-, from a polypeptide, preferentially when Yaa is Pro, provided Zaa is neither Pro nor hydroxyproline.</text>
        <dbReference type="EC" id="3.4.14.5"/>
    </reaction>
</comment>
<dbReference type="InterPro" id="IPR002469">
    <property type="entry name" value="Peptidase_S9B_N"/>
</dbReference>
<dbReference type="Gene3D" id="3.40.50.1820">
    <property type="entry name" value="alpha/beta hydrolase"/>
    <property type="match status" value="1"/>
</dbReference>
<evidence type="ECO:0000256" key="9">
    <source>
        <dbReference type="ARBA" id="ARBA00022801"/>
    </source>
</evidence>
<dbReference type="PANTHER" id="PTHR11731:SF162">
    <property type="entry name" value="DIPEPTIDYL PEPTIDASE 4-RELATED"/>
    <property type="match status" value="1"/>
</dbReference>
<evidence type="ECO:0000256" key="12">
    <source>
        <dbReference type="ARBA" id="ARBA00023180"/>
    </source>
</evidence>
<keyword evidence="6" id="KW-0964">Secreted</keyword>
<evidence type="ECO:0000256" key="14">
    <source>
        <dbReference type="ARBA" id="ARBA00037607"/>
    </source>
</evidence>
<name>A0A9N9M0D3_9HELO</name>
<dbReference type="GO" id="GO:0008239">
    <property type="term" value="F:dipeptidyl-peptidase activity"/>
    <property type="evidence" value="ECO:0007669"/>
    <property type="project" value="UniProtKB-EC"/>
</dbReference>
<feature type="domain" description="Peptidase S9 prolyl oligopeptidase catalytic" evidence="16">
    <location>
        <begin position="557"/>
        <end position="753"/>
    </location>
</feature>
<dbReference type="InterPro" id="IPR001375">
    <property type="entry name" value="Peptidase_S9_cat"/>
</dbReference>
<evidence type="ECO:0000256" key="3">
    <source>
        <dbReference type="ARBA" id="ARBA00006150"/>
    </source>
</evidence>
<evidence type="ECO:0000256" key="4">
    <source>
        <dbReference type="ARBA" id="ARBA00012062"/>
    </source>
</evidence>
<dbReference type="FunFam" id="3.40.50.1820:FF:000003">
    <property type="entry name" value="Dipeptidyl peptidase 4"/>
    <property type="match status" value="1"/>
</dbReference>
<keyword evidence="9" id="KW-0378">Hydrolase</keyword>
<dbReference type="InterPro" id="IPR050278">
    <property type="entry name" value="Serine_Prot_S9B/DPPIV"/>
</dbReference>
<keyword evidence="19" id="KW-1185">Reference proteome</keyword>
<evidence type="ECO:0000259" key="16">
    <source>
        <dbReference type="Pfam" id="PF00326"/>
    </source>
</evidence>
<protein>
    <recommendedName>
        <fullName evidence="4">dipeptidyl-peptidase IV</fullName>
        <ecNumber evidence="4">3.4.14.5</ecNumber>
    </recommendedName>
    <alternativeName>
        <fullName evidence="13">Dipeptidyl peptidase IV</fullName>
    </alternativeName>
</protein>
<organism evidence="18 19">
    <name type="scientific">Hymenoscyphus albidus</name>
    <dbReference type="NCBI Taxonomy" id="595503"/>
    <lineage>
        <taxon>Eukaryota</taxon>
        <taxon>Fungi</taxon>
        <taxon>Dikarya</taxon>
        <taxon>Ascomycota</taxon>
        <taxon>Pezizomycotina</taxon>
        <taxon>Leotiomycetes</taxon>
        <taxon>Helotiales</taxon>
        <taxon>Helotiaceae</taxon>
        <taxon>Hymenoscyphus</taxon>
    </lineage>
</organism>
<evidence type="ECO:0000259" key="17">
    <source>
        <dbReference type="Pfam" id="PF00930"/>
    </source>
</evidence>
<dbReference type="PANTHER" id="PTHR11731">
    <property type="entry name" value="PROTEASE FAMILY S9B,C DIPEPTIDYL-PEPTIDASE IV-RELATED"/>
    <property type="match status" value="1"/>
</dbReference>
<dbReference type="SUPFAM" id="SSF82171">
    <property type="entry name" value="DPP6 N-terminal domain-like"/>
    <property type="match status" value="1"/>
</dbReference>
<dbReference type="GO" id="GO:0004177">
    <property type="term" value="F:aminopeptidase activity"/>
    <property type="evidence" value="ECO:0007669"/>
    <property type="project" value="UniProtKB-KW"/>
</dbReference>
<comment type="subcellular location">
    <subcellularLocation>
        <location evidence="2">Secreted</location>
    </subcellularLocation>
</comment>
<dbReference type="Pfam" id="PF00326">
    <property type="entry name" value="Peptidase_S9"/>
    <property type="match status" value="1"/>
</dbReference>
<dbReference type="GO" id="GO:0004252">
    <property type="term" value="F:serine-type endopeptidase activity"/>
    <property type="evidence" value="ECO:0007669"/>
    <property type="project" value="InterPro"/>
</dbReference>
<comment type="caution">
    <text evidence="18">The sequence shown here is derived from an EMBL/GenBank/DDBJ whole genome shotgun (WGS) entry which is preliminary data.</text>
</comment>
<keyword evidence="7" id="KW-0645">Protease</keyword>
<comment type="similarity">
    <text evidence="3">Belongs to the peptidase S9B family.</text>
</comment>
<feature type="signal peptide" evidence="15">
    <location>
        <begin position="1"/>
        <end position="23"/>
    </location>
</feature>